<dbReference type="GO" id="GO:0005758">
    <property type="term" value="C:mitochondrial intermembrane space"/>
    <property type="evidence" value="ECO:0007669"/>
    <property type="project" value="UniProtKB-SubCell"/>
</dbReference>
<dbReference type="InterPro" id="IPR023393">
    <property type="entry name" value="START-like_dom_sf"/>
</dbReference>
<keyword evidence="8" id="KW-0969">Cilium</keyword>
<dbReference type="AlphaFoldDB" id="A0A6U2CB16"/>
<keyword evidence="11" id="KW-0539">Nucleus</keyword>
<evidence type="ECO:0000256" key="8">
    <source>
        <dbReference type="ARBA" id="ARBA00023069"/>
    </source>
</evidence>
<comment type="subcellular location">
    <subcellularLocation>
        <location evidence="1">Cytoplasm</location>
        <location evidence="1">Cytoskeleton</location>
        <location evidence="1">Cilium basal body</location>
    </subcellularLocation>
    <subcellularLocation>
        <location evidence="3">Cytoplasm</location>
        <location evidence="3">Cytoskeleton</location>
        <location evidence="3">Microtubule organizing center</location>
        <location evidence="3">Centrosome</location>
    </subcellularLocation>
    <subcellularLocation>
        <location evidence="4">Mitochondrion intermembrane space</location>
    </subcellularLocation>
    <subcellularLocation>
        <location evidence="2">Nucleus</location>
    </subcellularLocation>
</comment>
<evidence type="ECO:0000259" key="13">
    <source>
        <dbReference type="Pfam" id="PF11527"/>
    </source>
</evidence>
<reference evidence="14" key="1">
    <citation type="submission" date="2021-01" db="EMBL/GenBank/DDBJ databases">
        <authorList>
            <person name="Corre E."/>
            <person name="Pelletier E."/>
            <person name="Niang G."/>
            <person name="Scheremetjew M."/>
            <person name="Finn R."/>
            <person name="Kale V."/>
            <person name="Holt S."/>
            <person name="Cochrane G."/>
            <person name="Meng A."/>
            <person name="Brown T."/>
            <person name="Cohen L."/>
        </authorList>
    </citation>
    <scope>NUCLEOTIDE SEQUENCE</scope>
    <source>
        <strain evidence="14">CCMP441</strain>
        <strain evidence="15">CCMP644</strain>
    </source>
</reference>
<dbReference type="GO" id="GO:0005813">
    <property type="term" value="C:centrosome"/>
    <property type="evidence" value="ECO:0007669"/>
    <property type="project" value="UniProtKB-SubCell"/>
</dbReference>
<evidence type="ECO:0000256" key="2">
    <source>
        <dbReference type="ARBA" id="ARBA00004123"/>
    </source>
</evidence>
<dbReference type="EMBL" id="HBFX01036944">
    <property type="protein sequence ID" value="CAD8971249.1"/>
    <property type="molecule type" value="Transcribed_RNA"/>
</dbReference>
<dbReference type="SUPFAM" id="SSF55961">
    <property type="entry name" value="Bet v1-like"/>
    <property type="match status" value="1"/>
</dbReference>
<gene>
    <name evidence="15" type="ORF">HAND00432_LOCUS22248</name>
    <name evidence="14" type="ORF">HAND1043_LOCUS326</name>
</gene>
<feature type="domain" description="BART" evidence="13">
    <location>
        <begin position="11"/>
        <end position="121"/>
    </location>
</feature>
<keyword evidence="10" id="KW-0206">Cytoskeleton</keyword>
<comment type="similarity">
    <text evidence="5">Belongs to the ARL2BP family.</text>
</comment>
<keyword evidence="12" id="KW-0966">Cell projection</keyword>
<dbReference type="PANTHER" id="PTHR15487">
    <property type="entry name" value="ADP-RIBOSYLATION FACTOR-LIKE PROTEIN 2-BINDING PROTEIN"/>
    <property type="match status" value="1"/>
</dbReference>
<evidence type="ECO:0000256" key="12">
    <source>
        <dbReference type="ARBA" id="ARBA00023273"/>
    </source>
</evidence>
<evidence type="ECO:0000256" key="3">
    <source>
        <dbReference type="ARBA" id="ARBA00004300"/>
    </source>
</evidence>
<dbReference type="Pfam" id="PF11527">
    <property type="entry name" value="ARL2_Bind_BART"/>
    <property type="match status" value="1"/>
</dbReference>
<evidence type="ECO:0000256" key="1">
    <source>
        <dbReference type="ARBA" id="ARBA00004120"/>
    </source>
</evidence>
<dbReference type="InterPro" id="IPR042541">
    <property type="entry name" value="BART_sf"/>
</dbReference>
<evidence type="ECO:0000256" key="7">
    <source>
        <dbReference type="ARBA" id="ARBA00022490"/>
    </source>
</evidence>
<evidence type="ECO:0000256" key="6">
    <source>
        <dbReference type="ARBA" id="ARBA00014849"/>
    </source>
</evidence>
<dbReference type="InterPro" id="IPR038849">
    <property type="entry name" value="ARL2BP"/>
</dbReference>
<organism evidence="14">
    <name type="scientific">Hemiselmis andersenii</name>
    <name type="common">Cryptophyte alga</name>
    <dbReference type="NCBI Taxonomy" id="464988"/>
    <lineage>
        <taxon>Eukaryota</taxon>
        <taxon>Cryptophyceae</taxon>
        <taxon>Cryptomonadales</taxon>
        <taxon>Hemiselmidaceae</taxon>
        <taxon>Hemiselmis</taxon>
    </lineage>
</organism>
<dbReference type="GO" id="GO:0005634">
    <property type="term" value="C:nucleus"/>
    <property type="evidence" value="ECO:0007669"/>
    <property type="project" value="UniProtKB-SubCell"/>
</dbReference>
<evidence type="ECO:0000256" key="4">
    <source>
        <dbReference type="ARBA" id="ARBA00004569"/>
    </source>
</evidence>
<evidence type="ECO:0000313" key="14">
    <source>
        <dbReference type="EMBL" id="CAD8733835.1"/>
    </source>
</evidence>
<evidence type="ECO:0000256" key="5">
    <source>
        <dbReference type="ARBA" id="ARBA00009880"/>
    </source>
</evidence>
<proteinExistence type="inferred from homology"/>
<sequence>MKDEDVFRGLQEIEKTIKGPKFEEWRKKFVDEHIDTFTYDDENKLEYTTIHKSYEAQIEQMVEESLPKDIAKADFEEALGTYLEGPGGTREETAKTVTLLLEVSDFEGFRDMMLFTKKERENKASGAGDAGNDIKIDGSGMFDIDGLMDMVANLSNNAATDEGWDQVLKNNWLDIQRKSVDKSVREHKDQIYMRGSIIFNLTYTELVDAFCYFGERRAQWDSNYKGHALPRGGNVIADDACVISSKIEFGALLHMMGIPRQLNTKFFRKWDHPTKGTVTTALVPWDIEKDCLNRKSSILTLKTMTLKPHPTDPGKSVVTTLEINRLGSLPKWVMNILCTLTAPQMMRSLEQRYISNIRNTGKGMDLTTPEARAKAAAAE</sequence>
<protein>
    <recommendedName>
        <fullName evidence="6">ADP-ribosylation factor-like protein 2-binding protein</fullName>
    </recommendedName>
</protein>
<dbReference type="PANTHER" id="PTHR15487:SF4">
    <property type="entry name" value="ADP-RIBOSYLATION FACTOR-LIKE PROTEIN 2-BINDING PROTEIN"/>
    <property type="match status" value="1"/>
</dbReference>
<evidence type="ECO:0000256" key="9">
    <source>
        <dbReference type="ARBA" id="ARBA00023128"/>
    </source>
</evidence>
<dbReference type="GO" id="GO:0051457">
    <property type="term" value="P:maintenance of protein location in nucleus"/>
    <property type="evidence" value="ECO:0007669"/>
    <property type="project" value="TreeGrafter"/>
</dbReference>
<keyword evidence="9" id="KW-0496">Mitochondrion</keyword>
<keyword evidence="7" id="KW-0963">Cytoplasm</keyword>
<evidence type="ECO:0000256" key="11">
    <source>
        <dbReference type="ARBA" id="ARBA00023242"/>
    </source>
</evidence>
<name>A0A6U2CB16_HEMAN</name>
<dbReference type="Gene3D" id="3.30.530.20">
    <property type="match status" value="1"/>
</dbReference>
<dbReference type="InterPro" id="IPR023379">
    <property type="entry name" value="BART_dom"/>
</dbReference>
<dbReference type="Gene3D" id="1.20.1520.10">
    <property type="entry name" value="ADP-ribosylation factor-like 2-binding protein, domain"/>
    <property type="match status" value="1"/>
</dbReference>
<accession>A0A6U2CB16</accession>
<evidence type="ECO:0000256" key="10">
    <source>
        <dbReference type="ARBA" id="ARBA00023212"/>
    </source>
</evidence>
<dbReference type="EMBL" id="HBFK01000540">
    <property type="protein sequence ID" value="CAD8733835.1"/>
    <property type="molecule type" value="Transcribed_RNA"/>
</dbReference>
<evidence type="ECO:0000313" key="15">
    <source>
        <dbReference type="EMBL" id="CAD8971249.1"/>
    </source>
</evidence>